<protein>
    <submittedName>
        <fullName evidence="1">DUF1819 family protein</fullName>
    </submittedName>
</protein>
<dbReference type="InterPro" id="IPR023137">
    <property type="entry name" value="BrxA_sf"/>
</dbReference>
<keyword evidence="2" id="KW-1185">Reference proteome</keyword>
<organism evidence="1 2">
    <name type="scientific">Thermomonas aquatica</name>
    <dbReference type="NCBI Taxonomy" id="2202149"/>
    <lineage>
        <taxon>Bacteria</taxon>
        <taxon>Pseudomonadati</taxon>
        <taxon>Pseudomonadota</taxon>
        <taxon>Gammaproteobacteria</taxon>
        <taxon>Lysobacterales</taxon>
        <taxon>Lysobacteraceae</taxon>
        <taxon>Thermomonas</taxon>
    </lineage>
</organism>
<gene>
    <name evidence="1" type="ORF">FHQ07_06465</name>
</gene>
<evidence type="ECO:0000313" key="2">
    <source>
        <dbReference type="Proteomes" id="UP000308149"/>
    </source>
</evidence>
<dbReference type="Gene3D" id="1.10.3540.10">
    <property type="entry name" value="uncharacterized protein from magnetospirillum magneticum domain"/>
    <property type="match status" value="1"/>
</dbReference>
<dbReference type="EMBL" id="CP040871">
    <property type="protein sequence ID" value="QDA58468.1"/>
    <property type="molecule type" value="Genomic_DNA"/>
</dbReference>
<evidence type="ECO:0000313" key="1">
    <source>
        <dbReference type="EMBL" id="QDA58468.1"/>
    </source>
</evidence>
<reference evidence="1 2" key="1">
    <citation type="submission" date="2019-06" db="EMBL/GenBank/DDBJ databases">
        <title>Thermomonas aquatica sp. nov., isolated from an industrial wastewater treatment plant.</title>
        <authorList>
            <person name="Jeon J.H."/>
            <person name="Park D.-S."/>
        </authorList>
    </citation>
    <scope>NUCLEOTIDE SEQUENCE [LARGE SCALE GENOMIC DNA]</scope>
    <source>
        <strain evidence="1 2">SY21</strain>
    </source>
</reference>
<dbReference type="Proteomes" id="UP000308149">
    <property type="component" value="Chromosome"/>
</dbReference>
<sequence length="184" mass="20598">MLPESRIVARLLIAGVNDSEWGHAMRVDNVLQKGSPATAIRQARLIRLRLESVSSSLWPLVASGDKEVATQALFAAALSHSVLLRDFVMDVVADHVRRLEMTLAPREWEQFLADCEARDPAVGTWSESTRRKHLQVVLRILAEARYLESTKTLRLIQPHTHPDVASALKDAGEQRLLALMELHV</sequence>
<name>A0A5B7ZU38_9GAMM</name>
<dbReference type="KEGG" id="thes:FHQ07_06465"/>
<accession>A0A5B7ZU38</accession>
<dbReference type="InterPro" id="IPR014948">
    <property type="entry name" value="BrxA"/>
</dbReference>
<proteinExistence type="predicted"/>
<dbReference type="OrthoDB" id="981635at2"/>
<dbReference type="AlphaFoldDB" id="A0A5B7ZU38"/>
<dbReference type="Pfam" id="PF08849">
    <property type="entry name" value="BrxA"/>
    <property type="match status" value="1"/>
</dbReference>